<dbReference type="InterPro" id="IPR050177">
    <property type="entry name" value="Lipid_A_modif_metabolic_enz"/>
</dbReference>
<dbReference type="EMBL" id="CP010519">
    <property type="protein sequence ID" value="AJE81181.1"/>
    <property type="molecule type" value="Genomic_DNA"/>
</dbReference>
<reference evidence="3 4" key="1">
    <citation type="submission" date="2015-01" db="EMBL/GenBank/DDBJ databases">
        <title>Enhanced salinomycin production by adjusting the supply of polyketide extender units in Streptomyce albus DSM 41398.</title>
        <authorList>
            <person name="Lu C."/>
        </authorList>
    </citation>
    <scope>NUCLEOTIDE SEQUENCE [LARGE SCALE GENOMIC DNA]</scope>
    <source>
        <strain evidence="4">ATCC 21838 / DSM 41398 / FERM P-419 / JCM 4703 / NBRC 107858</strain>
    </source>
</reference>
<dbReference type="PANTHER" id="PTHR43245">
    <property type="entry name" value="BIFUNCTIONAL POLYMYXIN RESISTANCE PROTEIN ARNA"/>
    <property type="match status" value="1"/>
</dbReference>
<protein>
    <submittedName>
        <fullName evidence="3">NDP-hexose 4-ketoreductase</fullName>
    </submittedName>
</protein>
<organism evidence="3 4">
    <name type="scientific">Streptomyces albus (strain ATCC 21838 / DSM 41398 / FERM P-419 / JCM 4703 / NBRC 107858)</name>
    <dbReference type="NCBI Taxonomy" id="1081613"/>
    <lineage>
        <taxon>Bacteria</taxon>
        <taxon>Bacillati</taxon>
        <taxon>Actinomycetota</taxon>
        <taxon>Actinomycetes</taxon>
        <taxon>Kitasatosporales</taxon>
        <taxon>Streptomycetaceae</taxon>
        <taxon>Streptomyces</taxon>
    </lineage>
</organism>
<proteinExistence type="predicted"/>
<dbReference type="KEGG" id="sals:SLNWT_0805"/>
<dbReference type="InterPro" id="IPR001509">
    <property type="entry name" value="Epimerase_deHydtase"/>
</dbReference>
<evidence type="ECO:0000256" key="1">
    <source>
        <dbReference type="SAM" id="MobiDB-lite"/>
    </source>
</evidence>
<keyword evidence="4" id="KW-1185">Reference proteome</keyword>
<feature type="domain" description="NAD-dependent epimerase/dehydratase" evidence="2">
    <location>
        <begin position="3"/>
        <end position="225"/>
    </location>
</feature>
<evidence type="ECO:0000313" key="4">
    <source>
        <dbReference type="Proteomes" id="UP000031523"/>
    </source>
</evidence>
<dbReference type="PANTHER" id="PTHR43245:SF13">
    <property type="entry name" value="UDP-D-APIOSE_UDP-D-XYLOSE SYNTHASE 2"/>
    <property type="match status" value="1"/>
</dbReference>
<name>A0A0B5EQX8_STRA4</name>
<dbReference type="InterPro" id="IPR036291">
    <property type="entry name" value="NAD(P)-bd_dom_sf"/>
</dbReference>
<dbReference type="SUPFAM" id="SSF51735">
    <property type="entry name" value="NAD(P)-binding Rossmann-fold domains"/>
    <property type="match status" value="1"/>
</dbReference>
<sequence length="352" mass="35092">MRVLVLGATGFLGGHLTRLLRAERGILPCTAGRGSGADLRADLAAVTVPELAALLTAAAPDAVVNCAGAVGGGPGEQSALNSRLPAVLCAALKQAAPGARLVHLGSAAEYGRVPHGERVREEAPAAPLGHYGATKLAGTLAVTSSGADAVVLRVTNPVGAGAPEAGLPGRLAAALRRAAVTGPGTVVRVGDLSAHRDFVDVRDVARAVHLALRAPGPLPGVVNIGSGEAVRVRELATALLAIAGSGVRLREEAGGGSARSGQVDWSCADVTRAATALGWRPRHSLTDSLTALWEENGRETVGTEGHGKERATVRAARAEAARAGGPGGGSAAGLLVPRTPLAASPAPAEEPV</sequence>
<evidence type="ECO:0000259" key="2">
    <source>
        <dbReference type="Pfam" id="PF01370"/>
    </source>
</evidence>
<evidence type="ECO:0000313" key="3">
    <source>
        <dbReference type="EMBL" id="AJE81181.1"/>
    </source>
</evidence>
<dbReference type="Gene3D" id="3.40.50.720">
    <property type="entry name" value="NAD(P)-binding Rossmann-like Domain"/>
    <property type="match status" value="1"/>
</dbReference>
<dbReference type="Proteomes" id="UP000031523">
    <property type="component" value="Chromosome"/>
</dbReference>
<gene>
    <name evidence="3" type="ORF">SLNWT_0805</name>
</gene>
<dbReference type="Pfam" id="PF01370">
    <property type="entry name" value="Epimerase"/>
    <property type="match status" value="1"/>
</dbReference>
<accession>A0A0B5EQX8</accession>
<feature type="region of interest" description="Disordered" evidence="1">
    <location>
        <begin position="316"/>
        <end position="352"/>
    </location>
</feature>
<dbReference type="AlphaFoldDB" id="A0A0B5EQX8"/>
<feature type="compositionally biased region" description="Low complexity" evidence="1">
    <location>
        <begin position="340"/>
        <end position="352"/>
    </location>
</feature>